<dbReference type="InterPro" id="IPR052968">
    <property type="entry name" value="Nucleotide_metab_enz"/>
</dbReference>
<sequence length="332" mass="37368">MKQRYAVVTHTDLDGVASAAIYLRLAGAEPDIDASITFTEPYKLHRVLQNIDGVDRLAIMDLGPNADTFNDLVEAVARLVESGVRVEWYDHHRWAPEWVEKLSSLGARMHVDTSTCGAGVVAKYAPAELEAEPDGVIERLARATCAADLWRWDDPLAPRLYRVVDRYHGARGDRWKREILRGFWEGSLWWPELDEALNEYLKREFSGFNDALRNVVVADMHGCRAVLVLKRPGPPNASILGNSLIDRLSADVVAIVRRRGRGISLRSRRVNVREIAFRLGGGGHPRAAGAPLKMPLRYRLLAFFWPKARLYYAKHLIEQVLEDIGGCPVTQE</sequence>
<dbReference type="Proteomes" id="UP000053352">
    <property type="component" value="Unassembled WGS sequence"/>
</dbReference>
<dbReference type="Pfam" id="PF02272">
    <property type="entry name" value="DHHA1"/>
    <property type="match status" value="1"/>
</dbReference>
<dbReference type="InterPro" id="IPR038763">
    <property type="entry name" value="DHH_sf"/>
</dbReference>
<dbReference type="GO" id="GO:0003676">
    <property type="term" value="F:nucleic acid binding"/>
    <property type="evidence" value="ECO:0007669"/>
    <property type="project" value="InterPro"/>
</dbReference>
<name>A0A0V8RTF2_PYROC</name>
<dbReference type="STRING" id="2309.CF15_00225"/>
<protein>
    <recommendedName>
        <fullName evidence="5">DHHA1 domain-containing protein</fullName>
    </recommendedName>
</protein>
<dbReference type="EMBL" id="LNTB01000001">
    <property type="protein sequence ID" value="KSW11335.1"/>
    <property type="molecule type" value="Genomic_DNA"/>
</dbReference>
<dbReference type="InterPro" id="IPR003156">
    <property type="entry name" value="DHHA1_dom"/>
</dbReference>
<evidence type="ECO:0000313" key="3">
    <source>
        <dbReference type="EMBL" id="KSW11335.1"/>
    </source>
</evidence>
<reference evidence="3 4" key="1">
    <citation type="submission" date="2015-11" db="EMBL/GenBank/DDBJ databases">
        <title>Genome sequence of Pyrodictium occultum PL-19, a marine hyperthermophilic archaeon isolated from Volcano, Italy.</title>
        <authorList>
            <person name="Utturkar S."/>
            <person name="Huber H."/>
            <person name="Leptihn S."/>
            <person name="Brown S."/>
            <person name="Stetter K.O."/>
            <person name="Podar M."/>
        </authorList>
    </citation>
    <scope>NUCLEOTIDE SEQUENCE [LARGE SCALE GENOMIC DNA]</scope>
    <source>
        <strain evidence="3 4">PL-19</strain>
    </source>
</reference>
<dbReference type="Gene3D" id="3.10.310.30">
    <property type="match status" value="1"/>
</dbReference>
<feature type="domain" description="DDH" evidence="1">
    <location>
        <begin position="6"/>
        <end position="144"/>
    </location>
</feature>
<evidence type="ECO:0000259" key="2">
    <source>
        <dbReference type="Pfam" id="PF02272"/>
    </source>
</evidence>
<keyword evidence="4" id="KW-1185">Reference proteome</keyword>
<accession>A0A0V8RTF2</accession>
<dbReference type="PANTHER" id="PTHR42146:SF1">
    <property type="entry name" value="OLIGORIBONUCLEASE NRNB"/>
    <property type="match status" value="1"/>
</dbReference>
<evidence type="ECO:0000313" key="4">
    <source>
        <dbReference type="Proteomes" id="UP000053352"/>
    </source>
</evidence>
<dbReference type="RefSeq" id="WP_058370008.1">
    <property type="nucleotide sequence ID" value="NZ_LNTB01000001.1"/>
</dbReference>
<dbReference type="OrthoDB" id="18016at2157"/>
<comment type="caution">
    <text evidence="3">The sequence shown here is derived from an EMBL/GenBank/DDBJ whole genome shotgun (WGS) entry which is preliminary data.</text>
</comment>
<dbReference type="AlphaFoldDB" id="A0A0V8RTF2"/>
<gene>
    <name evidence="3" type="ORF">CF15_00225</name>
</gene>
<dbReference type="InterPro" id="IPR001667">
    <property type="entry name" value="DDH_dom"/>
</dbReference>
<dbReference type="SUPFAM" id="SSF64182">
    <property type="entry name" value="DHH phosphoesterases"/>
    <property type="match status" value="1"/>
</dbReference>
<proteinExistence type="predicted"/>
<evidence type="ECO:0000259" key="1">
    <source>
        <dbReference type="Pfam" id="PF01368"/>
    </source>
</evidence>
<dbReference type="Pfam" id="PF01368">
    <property type="entry name" value="DHH"/>
    <property type="match status" value="1"/>
</dbReference>
<dbReference type="Gene3D" id="3.90.1640.30">
    <property type="match status" value="1"/>
</dbReference>
<evidence type="ECO:0008006" key="5">
    <source>
        <dbReference type="Google" id="ProtNLM"/>
    </source>
</evidence>
<feature type="domain" description="DHHA1" evidence="2">
    <location>
        <begin position="238"/>
        <end position="293"/>
    </location>
</feature>
<organism evidence="3 4">
    <name type="scientific">Pyrodictium occultum</name>
    <dbReference type="NCBI Taxonomy" id="2309"/>
    <lineage>
        <taxon>Archaea</taxon>
        <taxon>Thermoproteota</taxon>
        <taxon>Thermoprotei</taxon>
        <taxon>Desulfurococcales</taxon>
        <taxon>Pyrodictiaceae</taxon>
        <taxon>Pyrodictium</taxon>
    </lineage>
</organism>
<dbReference type="PANTHER" id="PTHR42146">
    <property type="entry name" value="3',5'-CYCLIC-NUCLEOTIDE PHOSPHODIESTERASE"/>
    <property type="match status" value="1"/>
</dbReference>